<keyword evidence="9" id="KW-0676">Redox-active center</keyword>
<comment type="caution">
    <text evidence="12">The sequence shown here is derived from an EMBL/GenBank/DDBJ whole genome shotgun (WGS) entry which is preliminary data.</text>
</comment>
<evidence type="ECO:0000256" key="1">
    <source>
        <dbReference type="ARBA" id="ARBA00004141"/>
    </source>
</evidence>
<keyword evidence="6" id="KW-0560">Oxidoreductase</keyword>
<keyword evidence="8" id="KW-1015">Disulfide bond</keyword>
<evidence type="ECO:0000256" key="9">
    <source>
        <dbReference type="ARBA" id="ARBA00023284"/>
    </source>
</evidence>
<evidence type="ECO:0000256" key="4">
    <source>
        <dbReference type="ARBA" id="ARBA00022719"/>
    </source>
</evidence>
<dbReference type="GO" id="GO:0016020">
    <property type="term" value="C:membrane"/>
    <property type="evidence" value="ECO:0007669"/>
    <property type="project" value="UniProtKB-SubCell"/>
</dbReference>
<evidence type="ECO:0000256" key="2">
    <source>
        <dbReference type="ARBA" id="ARBA00006214"/>
    </source>
</evidence>
<keyword evidence="13" id="KW-1185">Reference proteome</keyword>
<organism evidence="12 13">
    <name type="scientific">Actinokineospora bangkokensis</name>
    <dbReference type="NCBI Taxonomy" id="1193682"/>
    <lineage>
        <taxon>Bacteria</taxon>
        <taxon>Bacillati</taxon>
        <taxon>Actinomycetota</taxon>
        <taxon>Actinomycetes</taxon>
        <taxon>Pseudonocardiales</taxon>
        <taxon>Pseudonocardiaceae</taxon>
        <taxon>Actinokineospora</taxon>
    </lineage>
</organism>
<evidence type="ECO:0000256" key="8">
    <source>
        <dbReference type="ARBA" id="ARBA00023157"/>
    </source>
</evidence>
<keyword evidence="4" id="KW-0874">Quinone</keyword>
<comment type="subcellular location">
    <subcellularLocation>
        <location evidence="1">Membrane</location>
        <topology evidence="1">Multi-pass membrane protein</topology>
    </subcellularLocation>
</comment>
<accession>A0A1Q9LK78</accession>
<dbReference type="InterPro" id="IPR012932">
    <property type="entry name" value="VKOR"/>
</dbReference>
<feature type="domain" description="Vitamin K epoxide reductase" evidence="11">
    <location>
        <begin position="20"/>
        <end position="161"/>
    </location>
</feature>
<gene>
    <name evidence="12" type="ORF">BJP25_20255</name>
</gene>
<dbReference type="RefSeq" id="WP_075975563.1">
    <property type="nucleotide sequence ID" value="NZ_MKQR01000016.1"/>
</dbReference>
<keyword evidence="5 10" id="KW-1133">Transmembrane helix</keyword>
<evidence type="ECO:0000259" key="11">
    <source>
        <dbReference type="SMART" id="SM00756"/>
    </source>
</evidence>
<proteinExistence type="inferred from homology"/>
<feature type="transmembrane region" description="Helical" evidence="10">
    <location>
        <begin position="112"/>
        <end position="130"/>
    </location>
</feature>
<keyword evidence="7 10" id="KW-0472">Membrane</keyword>
<sequence>MAEATGVVPAPQETGAPPLSRGLSWWWAVGGALGLLAAGALTLEKIAKLRDPSYVPSCTLGKVFACGTVMDSPQAAAFGFPNPLIGLAAFSVVVTVGVVGLIGFAPPRWFRVGMWAGTAFGVGFVHWLIASSLFEIHALCPYCMVVWAVTIALFLHTSVDTWPALAGLRRVRGSVLAIWYAAVLALVVTAFWDDWSTLFS</sequence>
<reference evidence="12 13" key="1">
    <citation type="submission" date="2016-10" db="EMBL/GenBank/DDBJ databases">
        <title>The Draft Genome Sequence of Actinokineospora bangkokensis 44EHWT reveals the biosynthetic pathway of antifungal compounds Thailandins with unusual extender unit butylmalonyl-CoA.</title>
        <authorList>
            <person name="Greule A."/>
            <person name="Intra B."/>
            <person name="Flemming S."/>
            <person name="Rommel M.G."/>
            <person name="Panbangred W."/>
            <person name="Bechthold A."/>
        </authorList>
    </citation>
    <scope>NUCLEOTIDE SEQUENCE [LARGE SCALE GENOMIC DNA]</scope>
    <source>
        <strain evidence="12 13">44EHW</strain>
    </source>
</reference>
<feature type="transmembrane region" description="Helical" evidence="10">
    <location>
        <begin position="175"/>
        <end position="192"/>
    </location>
</feature>
<feature type="transmembrane region" description="Helical" evidence="10">
    <location>
        <begin position="136"/>
        <end position="155"/>
    </location>
</feature>
<evidence type="ECO:0000256" key="7">
    <source>
        <dbReference type="ARBA" id="ARBA00023136"/>
    </source>
</evidence>
<protein>
    <submittedName>
        <fullName evidence="12">Vitamin K epoxide reductase</fullName>
    </submittedName>
</protein>
<dbReference type="GO" id="GO:0016491">
    <property type="term" value="F:oxidoreductase activity"/>
    <property type="evidence" value="ECO:0007669"/>
    <property type="project" value="UniProtKB-KW"/>
</dbReference>
<name>A0A1Q9LK78_9PSEU</name>
<feature type="transmembrane region" description="Helical" evidence="10">
    <location>
        <begin position="84"/>
        <end position="105"/>
    </location>
</feature>
<keyword evidence="3 10" id="KW-0812">Transmembrane</keyword>
<evidence type="ECO:0000313" key="12">
    <source>
        <dbReference type="EMBL" id="OLR92420.1"/>
    </source>
</evidence>
<evidence type="ECO:0000256" key="5">
    <source>
        <dbReference type="ARBA" id="ARBA00022989"/>
    </source>
</evidence>
<dbReference type="InterPro" id="IPR038354">
    <property type="entry name" value="VKOR_sf"/>
</dbReference>
<feature type="transmembrane region" description="Helical" evidence="10">
    <location>
        <begin position="24"/>
        <end position="42"/>
    </location>
</feature>
<evidence type="ECO:0000256" key="3">
    <source>
        <dbReference type="ARBA" id="ARBA00022692"/>
    </source>
</evidence>
<dbReference type="AlphaFoldDB" id="A0A1Q9LK78"/>
<dbReference type="PANTHER" id="PTHR34573">
    <property type="entry name" value="VKC DOMAIN-CONTAINING PROTEIN"/>
    <property type="match status" value="1"/>
</dbReference>
<dbReference type="STRING" id="1193682.BJP25_20255"/>
<evidence type="ECO:0000313" key="13">
    <source>
        <dbReference type="Proteomes" id="UP000186040"/>
    </source>
</evidence>
<dbReference type="CDD" id="cd12922">
    <property type="entry name" value="VKOR_5"/>
    <property type="match status" value="1"/>
</dbReference>
<dbReference type="InterPro" id="IPR041714">
    <property type="entry name" value="VKOR_Actinobacteria"/>
</dbReference>
<evidence type="ECO:0000256" key="6">
    <source>
        <dbReference type="ARBA" id="ARBA00023002"/>
    </source>
</evidence>
<dbReference type="GO" id="GO:0048038">
    <property type="term" value="F:quinone binding"/>
    <property type="evidence" value="ECO:0007669"/>
    <property type="project" value="UniProtKB-KW"/>
</dbReference>
<comment type="similarity">
    <text evidence="2">Belongs to the VKOR family.</text>
</comment>
<dbReference type="OrthoDB" id="9783799at2"/>
<dbReference type="PANTHER" id="PTHR34573:SF1">
    <property type="entry name" value="VITAMIN K EPOXIDE REDUCTASE DOMAIN-CONTAINING PROTEIN"/>
    <property type="match status" value="1"/>
</dbReference>
<dbReference type="SMART" id="SM00756">
    <property type="entry name" value="VKc"/>
    <property type="match status" value="1"/>
</dbReference>
<dbReference type="Proteomes" id="UP000186040">
    <property type="component" value="Unassembled WGS sequence"/>
</dbReference>
<dbReference type="EMBL" id="MKQR01000016">
    <property type="protein sequence ID" value="OLR92420.1"/>
    <property type="molecule type" value="Genomic_DNA"/>
</dbReference>
<dbReference type="Pfam" id="PF07884">
    <property type="entry name" value="VKOR"/>
    <property type="match status" value="1"/>
</dbReference>
<evidence type="ECO:0000256" key="10">
    <source>
        <dbReference type="SAM" id="Phobius"/>
    </source>
</evidence>
<dbReference type="Gene3D" id="1.20.1440.130">
    <property type="entry name" value="VKOR domain"/>
    <property type="match status" value="1"/>
</dbReference>